<feature type="signal peptide" evidence="2">
    <location>
        <begin position="1"/>
        <end position="18"/>
    </location>
</feature>
<keyword evidence="6" id="KW-1185">Reference proteome</keyword>
<dbReference type="OrthoDB" id="10279519at2759"/>
<organism evidence="3 5">
    <name type="scientific">Cercospora beticola</name>
    <name type="common">Sugarbeet leaf spot fungus</name>
    <dbReference type="NCBI Taxonomy" id="122368"/>
    <lineage>
        <taxon>Eukaryota</taxon>
        <taxon>Fungi</taxon>
        <taxon>Dikarya</taxon>
        <taxon>Ascomycota</taxon>
        <taxon>Pezizomycotina</taxon>
        <taxon>Dothideomycetes</taxon>
        <taxon>Dothideomycetidae</taxon>
        <taxon>Mycosphaerellales</taxon>
        <taxon>Mycosphaerellaceae</taxon>
        <taxon>Cercospora</taxon>
    </lineage>
</organism>
<proteinExistence type="predicted"/>
<evidence type="ECO:0000313" key="5">
    <source>
        <dbReference type="Proteomes" id="UP000230605"/>
    </source>
</evidence>
<evidence type="ECO:0000313" key="3">
    <source>
        <dbReference type="EMBL" id="PIA82986.1"/>
    </source>
</evidence>
<dbReference type="EMBL" id="CP134185">
    <property type="protein sequence ID" value="WPA97798.1"/>
    <property type="molecule type" value="Genomic_DNA"/>
</dbReference>
<keyword evidence="2" id="KW-0732">Signal</keyword>
<keyword evidence="1" id="KW-0175">Coiled coil</keyword>
<evidence type="ECO:0000313" key="4">
    <source>
        <dbReference type="EMBL" id="WPA97798.1"/>
    </source>
</evidence>
<evidence type="ECO:0000256" key="1">
    <source>
        <dbReference type="SAM" id="Coils"/>
    </source>
</evidence>
<dbReference type="Proteomes" id="UP001302367">
    <property type="component" value="Chromosome 2"/>
</dbReference>
<feature type="coiled-coil region" evidence="1">
    <location>
        <begin position="28"/>
        <end position="59"/>
    </location>
</feature>
<evidence type="ECO:0000313" key="6">
    <source>
        <dbReference type="Proteomes" id="UP001302367"/>
    </source>
</evidence>
<gene>
    <name evidence="3" type="ORF">CB0940_12207</name>
    <name evidence="4" type="ORF">RHO25_002409</name>
</gene>
<reference evidence="3 5" key="1">
    <citation type="submission" date="2015-10" db="EMBL/GenBank/DDBJ databases">
        <title>The cercosporin biosynthetic gene cluster was horizontally transferred to several fungal lineages and shown to be expanded in Cercospora beticola based on microsynteny with recipient genomes.</title>
        <authorList>
            <person name="De Jonge R."/>
            <person name="Ebert M.K."/>
            <person name="Suttle J.C."/>
            <person name="Jurick Ii W.M."/>
            <person name="Secor G.A."/>
            <person name="Thomma B.P."/>
            <person name="Van De Peer Y."/>
            <person name="Bolton M.D."/>
        </authorList>
    </citation>
    <scope>NUCLEOTIDE SEQUENCE [LARGE SCALE GENOMIC DNA]</scope>
    <source>
        <strain evidence="3 5">09-40</strain>
    </source>
</reference>
<evidence type="ECO:0000256" key="2">
    <source>
        <dbReference type="SAM" id="SignalP"/>
    </source>
</evidence>
<dbReference type="EMBL" id="LKMD01000201">
    <property type="protein sequence ID" value="PIA82986.1"/>
    <property type="molecule type" value="Genomic_DNA"/>
</dbReference>
<feature type="chain" id="PRO_5013929020" evidence="2">
    <location>
        <begin position="19"/>
        <end position="75"/>
    </location>
</feature>
<dbReference type="AlphaFoldDB" id="A0A2G5GRS6"/>
<sequence>MKHAALALVAMFAVTVHCLPVEGTASKIDMIQEKNEAKRAEATKHNEDEEEEHDQAALKVTPFYWDFEYKRPNED</sequence>
<reference evidence="4 6" key="2">
    <citation type="submission" date="2023-09" db="EMBL/GenBank/DDBJ databases">
        <title>Complete-Gapless Cercospora beticola genome.</title>
        <authorList>
            <person name="Wyatt N.A."/>
            <person name="Spanner R.E."/>
            <person name="Bolton M.D."/>
        </authorList>
    </citation>
    <scope>NUCLEOTIDE SEQUENCE [LARGE SCALE GENOMIC DNA]</scope>
    <source>
        <strain evidence="4">Cb09-40</strain>
    </source>
</reference>
<dbReference type="Proteomes" id="UP000230605">
    <property type="component" value="Unassembled WGS sequence"/>
</dbReference>
<name>A0A2G5GRS6_CERBT</name>
<accession>A0A2G5GRS6</accession>
<protein>
    <submittedName>
        <fullName evidence="3">Uncharacterized protein</fullName>
    </submittedName>
</protein>